<gene>
    <name evidence="2" type="ORF">L207DRAFT_628172</name>
</gene>
<keyword evidence="3" id="KW-1185">Reference proteome</keyword>
<dbReference type="EMBL" id="KZ613938">
    <property type="protein sequence ID" value="PMD47542.1"/>
    <property type="molecule type" value="Genomic_DNA"/>
</dbReference>
<feature type="region of interest" description="Disordered" evidence="1">
    <location>
        <begin position="1"/>
        <end position="28"/>
    </location>
</feature>
<protein>
    <recommendedName>
        <fullName evidence="4">RRM domain-containing protein</fullName>
    </recommendedName>
</protein>
<proteinExistence type="predicted"/>
<evidence type="ECO:0008006" key="4">
    <source>
        <dbReference type="Google" id="ProtNLM"/>
    </source>
</evidence>
<name>A0A2J6S9U8_HYAVF</name>
<dbReference type="AlphaFoldDB" id="A0A2J6S9U8"/>
<accession>A0A2J6S9U8</accession>
<evidence type="ECO:0000313" key="3">
    <source>
        <dbReference type="Proteomes" id="UP000235786"/>
    </source>
</evidence>
<dbReference type="Proteomes" id="UP000235786">
    <property type="component" value="Unassembled WGS sequence"/>
</dbReference>
<evidence type="ECO:0000256" key="1">
    <source>
        <dbReference type="SAM" id="MobiDB-lite"/>
    </source>
</evidence>
<feature type="compositionally biased region" description="Basic and acidic residues" evidence="1">
    <location>
        <begin position="8"/>
        <end position="18"/>
    </location>
</feature>
<evidence type="ECO:0000313" key="2">
    <source>
        <dbReference type="EMBL" id="PMD47542.1"/>
    </source>
</evidence>
<dbReference type="OrthoDB" id="3508416at2759"/>
<feature type="compositionally biased region" description="Polar residues" evidence="1">
    <location>
        <begin position="103"/>
        <end position="112"/>
    </location>
</feature>
<organism evidence="2 3">
    <name type="scientific">Hyaloscypha variabilis (strain UAMH 11265 / GT02V1 / F)</name>
    <name type="common">Meliniomyces variabilis</name>
    <dbReference type="NCBI Taxonomy" id="1149755"/>
    <lineage>
        <taxon>Eukaryota</taxon>
        <taxon>Fungi</taxon>
        <taxon>Dikarya</taxon>
        <taxon>Ascomycota</taxon>
        <taxon>Pezizomycotina</taxon>
        <taxon>Leotiomycetes</taxon>
        <taxon>Helotiales</taxon>
        <taxon>Hyaloscyphaceae</taxon>
        <taxon>Hyaloscypha</taxon>
        <taxon>Hyaloscypha variabilis</taxon>
    </lineage>
</organism>
<reference evidence="2 3" key="1">
    <citation type="submission" date="2016-04" db="EMBL/GenBank/DDBJ databases">
        <title>A degradative enzymes factory behind the ericoid mycorrhizal symbiosis.</title>
        <authorList>
            <consortium name="DOE Joint Genome Institute"/>
            <person name="Martino E."/>
            <person name="Morin E."/>
            <person name="Grelet G."/>
            <person name="Kuo A."/>
            <person name="Kohler A."/>
            <person name="Daghino S."/>
            <person name="Barry K."/>
            <person name="Choi C."/>
            <person name="Cichocki N."/>
            <person name="Clum A."/>
            <person name="Copeland A."/>
            <person name="Hainaut M."/>
            <person name="Haridas S."/>
            <person name="Labutti K."/>
            <person name="Lindquist E."/>
            <person name="Lipzen A."/>
            <person name="Khouja H.-R."/>
            <person name="Murat C."/>
            <person name="Ohm R."/>
            <person name="Olson A."/>
            <person name="Spatafora J."/>
            <person name="Veneault-Fourrey C."/>
            <person name="Henrissat B."/>
            <person name="Grigoriev I."/>
            <person name="Martin F."/>
            <person name="Perotto S."/>
        </authorList>
    </citation>
    <scope>NUCLEOTIDE SEQUENCE [LARGE SCALE GENOMIC DNA]</scope>
    <source>
        <strain evidence="2 3">F</strain>
    </source>
</reference>
<feature type="region of interest" description="Disordered" evidence="1">
    <location>
        <begin position="99"/>
        <end position="123"/>
    </location>
</feature>
<sequence length="389" mass="42648">MSSTPPQARDKKAKEAEKQSVNYRMRNGLGTSIPPYPLTGEVFARFSTAQQEAAQTRAHLIEHHNMEVDGFGLVRFRQNPEPARIPAAPTSNAIIEEAEAQPGSVSPESGFTASEGGDTEHDAEALESRLKSAGPIISKDDPMFCDVALQLDELRASGLSSIATPRPSKDFRPSHMALEKSGAVTPPARDDKYLGHKTKQERGRLSDSLNCKLWLSGLHPATTVEELFSVIHTGAVYSLNLTPAQKGYPTAAASLSFMTKTGTERFLEQVNSPNGIWLRGMRIKAGYNRHGEAQQSNLRRSRVLLIRGPAQVMTRELWMEAFNRAITYRLSHVVERAMPNGRVEMEFGFARVDGQAASAKLAIEAQAMFHGLYEVVFGADPCDSYAGHV</sequence>